<dbReference type="CDD" id="cd12263">
    <property type="entry name" value="RRM_ABT1_like"/>
    <property type="match status" value="1"/>
</dbReference>
<dbReference type="GO" id="GO:0005730">
    <property type="term" value="C:nucleolus"/>
    <property type="evidence" value="ECO:0007669"/>
    <property type="project" value="UniProtKB-SubCell"/>
</dbReference>
<reference evidence="11 12" key="1">
    <citation type="submission" date="2016-03" db="EMBL/GenBank/DDBJ databases">
        <title>Draft genome sequence of the Fonsecaea monophora CBS 269.37.</title>
        <authorList>
            <person name="Bombassaro A."/>
            <person name="Vinicius W.A."/>
            <person name="De Hoog S."/>
            <person name="Sun J."/>
            <person name="Souza E.M."/>
            <person name="Raittz R.T."/>
            <person name="Costa F."/>
            <person name="Leao A.C."/>
            <person name="Tadra-Sfeir M.Z."/>
            <person name="Baura V."/>
            <person name="Balsanelli E."/>
            <person name="Pedrosa F.O."/>
            <person name="Moreno L.F."/>
            <person name="Steffens M.B."/>
            <person name="Xi L."/>
            <person name="Bocca A.L."/>
            <person name="Felipe M.S."/>
            <person name="Teixeira M."/>
            <person name="Telles Filho F.Q."/>
            <person name="Azevedo C.M."/>
            <person name="Gomes R."/>
            <person name="Vicente V.A."/>
        </authorList>
    </citation>
    <scope>NUCLEOTIDE SEQUENCE [LARGE SCALE GENOMIC DNA]</scope>
    <source>
        <strain evidence="11 12">CBS 269.37</strain>
    </source>
</reference>
<feature type="compositionally biased region" description="Basic residues" evidence="10">
    <location>
        <begin position="60"/>
        <end position="73"/>
    </location>
</feature>
<dbReference type="Gene3D" id="3.30.70.330">
    <property type="match status" value="1"/>
</dbReference>
<feature type="compositionally biased region" description="Basic and acidic residues" evidence="10">
    <location>
        <begin position="104"/>
        <end position="116"/>
    </location>
</feature>
<evidence type="ECO:0000256" key="2">
    <source>
        <dbReference type="ARBA" id="ARBA00005819"/>
    </source>
</evidence>
<evidence type="ECO:0000256" key="6">
    <source>
        <dbReference type="ARBA" id="ARBA00023242"/>
    </source>
</evidence>
<feature type="coiled-coil region" evidence="9">
    <location>
        <begin position="256"/>
        <end position="283"/>
    </location>
</feature>
<evidence type="ECO:0000256" key="8">
    <source>
        <dbReference type="ARBA" id="ARBA00032634"/>
    </source>
</evidence>
<dbReference type="InterPro" id="IPR035979">
    <property type="entry name" value="RBD_domain_sf"/>
</dbReference>
<dbReference type="GO" id="GO:0000472">
    <property type="term" value="P:endonucleolytic cleavage to generate mature 5'-end of SSU-rRNA from (SSU-rRNA, 5.8S rRNA, LSU-rRNA)"/>
    <property type="evidence" value="ECO:0007669"/>
    <property type="project" value="TreeGrafter"/>
</dbReference>
<protein>
    <recommendedName>
        <fullName evidence="3">Pre-rRNA-processing protein ESF2</fullName>
    </recommendedName>
    <alternativeName>
        <fullName evidence="8">18S rRNA factor 2</fullName>
    </alternativeName>
    <alternativeName>
        <fullName evidence="4">Pre-rRNA-processing protein esf2</fullName>
    </alternativeName>
</protein>
<evidence type="ECO:0000256" key="7">
    <source>
        <dbReference type="ARBA" id="ARBA00025024"/>
    </source>
</evidence>
<dbReference type="GO" id="GO:0000447">
    <property type="term" value="P:endonucleolytic cleavage in ITS1 to separate SSU-rRNA from 5.8S rRNA and LSU-rRNA from tricistronic rRNA transcript (SSU-rRNA, 5.8S rRNA, LSU-rRNA)"/>
    <property type="evidence" value="ECO:0007669"/>
    <property type="project" value="TreeGrafter"/>
</dbReference>
<dbReference type="GeneID" id="34606294"/>
<dbReference type="RefSeq" id="XP_022506600.1">
    <property type="nucleotide sequence ID" value="XM_022661092.1"/>
</dbReference>
<dbReference type="InterPro" id="IPR039119">
    <property type="entry name" value="ABT1/Esf2"/>
</dbReference>
<feature type="compositionally biased region" description="Acidic residues" evidence="10">
    <location>
        <begin position="47"/>
        <end position="56"/>
    </location>
</feature>
<organism evidence="11 12">
    <name type="scientific">Fonsecaea monophora</name>
    <dbReference type="NCBI Taxonomy" id="254056"/>
    <lineage>
        <taxon>Eukaryota</taxon>
        <taxon>Fungi</taxon>
        <taxon>Dikarya</taxon>
        <taxon>Ascomycota</taxon>
        <taxon>Pezizomycotina</taxon>
        <taxon>Eurotiomycetes</taxon>
        <taxon>Chaetothyriomycetidae</taxon>
        <taxon>Chaetothyriales</taxon>
        <taxon>Herpotrichiellaceae</taxon>
        <taxon>Fonsecaea</taxon>
    </lineage>
</organism>
<comment type="function">
    <text evidence="7">Involved in the small subunit (SSU) processome assembly and function, and in the 18S rRNA synthesis. Required for the early cleavages at sites A0, A1 and A2.</text>
</comment>
<dbReference type="OrthoDB" id="287393at2759"/>
<keyword evidence="6" id="KW-0539">Nucleus</keyword>
<feature type="region of interest" description="Disordered" evidence="10">
    <location>
        <begin position="1"/>
        <end position="152"/>
    </location>
</feature>
<dbReference type="InterPro" id="IPR012677">
    <property type="entry name" value="Nucleotide-bd_a/b_plait_sf"/>
</dbReference>
<proteinExistence type="inferred from homology"/>
<dbReference type="GO" id="GO:0034462">
    <property type="term" value="P:small-subunit processome assembly"/>
    <property type="evidence" value="ECO:0007669"/>
    <property type="project" value="TreeGrafter"/>
</dbReference>
<comment type="similarity">
    <text evidence="2">Belongs to the ESF2/ABP1 family.</text>
</comment>
<evidence type="ECO:0000256" key="4">
    <source>
        <dbReference type="ARBA" id="ARBA00021800"/>
    </source>
</evidence>
<keyword evidence="12" id="KW-1185">Reference proteome</keyword>
<sequence length="359" mass="40894">MSSDRRNMYLDAGFSDESDQDVGYDSEAAEVSKAGRASKRRKIERESTDEEEELDAYDLKRRRTPKEKKKKKQTASGPSATVQPEFDDRDDVHENEEDYDDGEDAKHVEKQGRDAEATNATAENQELQSASATGEPTNQKKPKKSKHKETTPGVVYLSSLPPYLKPSALRNLLEQRGFSPIKRLFLSPASRHAHNSKKNSRQLYTEGWIEFSSKKIARRCAETLNATTVGGKKGGYYRDDLWNMKYLKGMAWEELMAGIREEKREEEGRRDEERRTIAQETKRFIEGVEEGRRVEGIKRKKAGRKGDREETGNSGGGDSAVDVRRTWRQTEVKGKKKGQDSAVPERISDDVKQVLNRIF</sequence>
<dbReference type="EMBL" id="LVKK01000148">
    <property type="protein sequence ID" value="OAG34648.1"/>
    <property type="molecule type" value="Genomic_DNA"/>
</dbReference>
<dbReference type="InterPro" id="IPR034353">
    <property type="entry name" value="ABT1/ESF2_RRM"/>
</dbReference>
<feature type="region of interest" description="Disordered" evidence="10">
    <location>
        <begin position="295"/>
        <end position="346"/>
    </location>
</feature>
<evidence type="ECO:0000313" key="11">
    <source>
        <dbReference type="EMBL" id="OAG34648.1"/>
    </source>
</evidence>
<feature type="compositionally biased region" description="Basic and acidic residues" evidence="10">
    <location>
        <begin position="321"/>
        <end position="339"/>
    </location>
</feature>
<feature type="compositionally biased region" description="Acidic residues" evidence="10">
    <location>
        <begin position="85"/>
        <end position="103"/>
    </location>
</feature>
<keyword evidence="5" id="KW-0694">RNA-binding</keyword>
<feature type="compositionally biased region" description="Polar residues" evidence="10">
    <location>
        <begin position="125"/>
        <end position="139"/>
    </location>
</feature>
<dbReference type="PANTHER" id="PTHR12311">
    <property type="entry name" value="ACTIVATOR OF BASAL TRANSCRIPTION 1"/>
    <property type="match status" value="1"/>
</dbReference>
<evidence type="ECO:0000256" key="10">
    <source>
        <dbReference type="SAM" id="MobiDB-lite"/>
    </source>
</evidence>
<evidence type="ECO:0000256" key="5">
    <source>
        <dbReference type="ARBA" id="ARBA00022884"/>
    </source>
</evidence>
<feature type="compositionally biased region" description="Acidic residues" evidence="10">
    <location>
        <begin position="14"/>
        <end position="28"/>
    </location>
</feature>
<dbReference type="GO" id="GO:0000480">
    <property type="term" value="P:endonucleolytic cleavage in 5'-ETS of tricistronic rRNA transcript (SSU-rRNA, 5.8S rRNA, LSU-rRNA)"/>
    <property type="evidence" value="ECO:0007669"/>
    <property type="project" value="TreeGrafter"/>
</dbReference>
<dbReference type="GO" id="GO:0003723">
    <property type="term" value="F:RNA binding"/>
    <property type="evidence" value="ECO:0007669"/>
    <property type="project" value="UniProtKB-KW"/>
</dbReference>
<dbReference type="AlphaFoldDB" id="A0A177ERR6"/>
<evidence type="ECO:0000256" key="1">
    <source>
        <dbReference type="ARBA" id="ARBA00004604"/>
    </source>
</evidence>
<dbReference type="Proteomes" id="UP000077002">
    <property type="component" value="Unassembled WGS sequence"/>
</dbReference>
<name>A0A177ERR6_9EURO</name>
<dbReference type="SUPFAM" id="SSF54928">
    <property type="entry name" value="RNA-binding domain, RBD"/>
    <property type="match status" value="1"/>
</dbReference>
<evidence type="ECO:0000256" key="9">
    <source>
        <dbReference type="SAM" id="Coils"/>
    </source>
</evidence>
<accession>A0A177ERR6</accession>
<gene>
    <name evidence="11" type="ORF">AYO21_11196</name>
</gene>
<comment type="caution">
    <text evidence="11">The sequence shown here is derived from an EMBL/GenBank/DDBJ whole genome shotgun (WGS) entry which is preliminary data.</text>
</comment>
<evidence type="ECO:0000313" key="12">
    <source>
        <dbReference type="Proteomes" id="UP000077002"/>
    </source>
</evidence>
<keyword evidence="9" id="KW-0175">Coiled coil</keyword>
<dbReference type="PANTHER" id="PTHR12311:SF7">
    <property type="entry name" value="ACTIVATOR OF BASAL TRANSCRIPTION 1"/>
    <property type="match status" value="1"/>
</dbReference>
<comment type="subcellular location">
    <subcellularLocation>
        <location evidence="1">Nucleus</location>
        <location evidence="1">Nucleolus</location>
    </subcellularLocation>
</comment>
<evidence type="ECO:0000256" key="3">
    <source>
        <dbReference type="ARBA" id="ARBA00013906"/>
    </source>
</evidence>